<dbReference type="EMBL" id="JAHQIW010006717">
    <property type="protein sequence ID" value="KAJ1370054.1"/>
    <property type="molecule type" value="Genomic_DNA"/>
</dbReference>
<dbReference type="AlphaFoldDB" id="A0AAD5WGZ1"/>
<comment type="caution">
    <text evidence="1">The sequence shown here is derived from an EMBL/GenBank/DDBJ whole genome shotgun (WGS) entry which is preliminary data.</text>
</comment>
<proteinExistence type="predicted"/>
<gene>
    <name evidence="1" type="ORF">KIN20_031690</name>
</gene>
<name>A0AAD5WGZ1_PARTN</name>
<protein>
    <submittedName>
        <fullName evidence="1">Uncharacterized protein</fullName>
    </submittedName>
</protein>
<keyword evidence="2" id="KW-1185">Reference proteome</keyword>
<organism evidence="1 2">
    <name type="scientific">Parelaphostrongylus tenuis</name>
    <name type="common">Meningeal worm</name>
    <dbReference type="NCBI Taxonomy" id="148309"/>
    <lineage>
        <taxon>Eukaryota</taxon>
        <taxon>Metazoa</taxon>
        <taxon>Ecdysozoa</taxon>
        <taxon>Nematoda</taxon>
        <taxon>Chromadorea</taxon>
        <taxon>Rhabditida</taxon>
        <taxon>Rhabditina</taxon>
        <taxon>Rhabditomorpha</taxon>
        <taxon>Strongyloidea</taxon>
        <taxon>Metastrongylidae</taxon>
        <taxon>Parelaphostrongylus</taxon>
    </lineage>
</organism>
<reference evidence="1" key="1">
    <citation type="submission" date="2021-06" db="EMBL/GenBank/DDBJ databases">
        <title>Parelaphostrongylus tenuis whole genome reference sequence.</title>
        <authorList>
            <person name="Garwood T.J."/>
            <person name="Larsen P.A."/>
            <person name="Fountain-Jones N.M."/>
            <person name="Garbe J.R."/>
            <person name="Macchietto M.G."/>
            <person name="Kania S.A."/>
            <person name="Gerhold R.W."/>
            <person name="Richards J.E."/>
            <person name="Wolf T.M."/>
        </authorList>
    </citation>
    <scope>NUCLEOTIDE SEQUENCE</scope>
    <source>
        <strain evidence="1">MNPRO001-30</strain>
        <tissue evidence="1">Meninges</tissue>
    </source>
</reference>
<accession>A0AAD5WGZ1</accession>
<evidence type="ECO:0000313" key="2">
    <source>
        <dbReference type="Proteomes" id="UP001196413"/>
    </source>
</evidence>
<sequence>MGGRGFRLAGGSDGYEERVEDDLYDHQERLIGGFDGCQKRLVGGSNGGYEEPLVIRAVVLMW</sequence>
<evidence type="ECO:0000313" key="1">
    <source>
        <dbReference type="EMBL" id="KAJ1370054.1"/>
    </source>
</evidence>
<dbReference type="Proteomes" id="UP001196413">
    <property type="component" value="Unassembled WGS sequence"/>
</dbReference>